<evidence type="ECO:0000256" key="7">
    <source>
        <dbReference type="ARBA" id="ARBA00022679"/>
    </source>
</evidence>
<evidence type="ECO:0000256" key="5">
    <source>
        <dbReference type="ARBA" id="ARBA00022490"/>
    </source>
</evidence>
<evidence type="ECO:0000256" key="1">
    <source>
        <dbReference type="ARBA" id="ARBA00004496"/>
    </source>
</evidence>
<evidence type="ECO:0000256" key="2">
    <source>
        <dbReference type="ARBA" id="ARBA00005369"/>
    </source>
</evidence>
<dbReference type="PANTHER" id="PTHR11579">
    <property type="entry name" value="PROTEIN-L-ISOASPARTATE O-METHYLTRANSFERASE"/>
    <property type="match status" value="1"/>
</dbReference>
<comment type="similarity">
    <text evidence="2">Belongs to the methyltransferase superfamily. L-isoaspartyl/D-aspartyl protein methyltransferase family.</text>
</comment>
<reference evidence="13" key="1">
    <citation type="submission" date="2023-07" db="EMBL/GenBank/DDBJ databases">
        <title>30 novel species of actinomycetes from the DSMZ collection.</title>
        <authorList>
            <person name="Nouioui I."/>
        </authorList>
    </citation>
    <scope>NUCLEOTIDE SEQUENCE [LARGE SCALE GENOMIC DNA]</scope>
    <source>
        <strain evidence="13">DSM 44918</strain>
    </source>
</reference>
<keyword evidence="6 12" id="KW-0489">Methyltransferase</keyword>
<dbReference type="Pfam" id="PF01135">
    <property type="entry name" value="PCMT"/>
    <property type="match status" value="1"/>
</dbReference>
<dbReference type="GO" id="GO:0032259">
    <property type="term" value="P:methylation"/>
    <property type="evidence" value="ECO:0007669"/>
    <property type="project" value="UniProtKB-KW"/>
</dbReference>
<keyword evidence="5" id="KW-0963">Cytoplasm</keyword>
<evidence type="ECO:0000313" key="12">
    <source>
        <dbReference type="EMBL" id="MDT0320547.1"/>
    </source>
</evidence>
<gene>
    <name evidence="12" type="ORF">RNC47_19620</name>
</gene>
<dbReference type="InterPro" id="IPR000682">
    <property type="entry name" value="PCMT"/>
</dbReference>
<dbReference type="SUPFAM" id="SSF53335">
    <property type="entry name" value="S-adenosyl-L-methionine-dependent methyltransferases"/>
    <property type="match status" value="1"/>
</dbReference>
<comment type="subcellular location">
    <subcellularLocation>
        <location evidence="1">Cytoplasm</location>
    </subcellularLocation>
</comment>
<dbReference type="Gene3D" id="3.40.50.150">
    <property type="entry name" value="Vaccinia Virus protein VP39"/>
    <property type="match status" value="1"/>
</dbReference>
<protein>
    <recommendedName>
        <fullName evidence="4">Protein-L-isoaspartate O-methyltransferase</fullName>
        <ecNumber evidence="3">2.1.1.77</ecNumber>
    </recommendedName>
    <alternativeName>
        <fullName evidence="11">L-isoaspartyl protein carboxyl methyltransferase</fullName>
    </alternativeName>
    <alternativeName>
        <fullName evidence="9">Protein L-isoaspartyl methyltransferase</fullName>
    </alternativeName>
    <alternativeName>
        <fullName evidence="10">Protein-beta-aspartate methyltransferase</fullName>
    </alternativeName>
</protein>
<evidence type="ECO:0000256" key="3">
    <source>
        <dbReference type="ARBA" id="ARBA00011890"/>
    </source>
</evidence>
<dbReference type="RefSeq" id="WP_311600482.1">
    <property type="nucleotide sequence ID" value="NZ_JAVREM010000025.1"/>
</dbReference>
<dbReference type="EMBL" id="JAVREM010000025">
    <property type="protein sequence ID" value="MDT0320547.1"/>
    <property type="molecule type" value="Genomic_DNA"/>
</dbReference>
<dbReference type="CDD" id="cd02440">
    <property type="entry name" value="AdoMet_MTases"/>
    <property type="match status" value="1"/>
</dbReference>
<evidence type="ECO:0000256" key="11">
    <source>
        <dbReference type="ARBA" id="ARBA00031350"/>
    </source>
</evidence>
<keyword evidence="13" id="KW-1185">Reference proteome</keyword>
<evidence type="ECO:0000256" key="9">
    <source>
        <dbReference type="ARBA" id="ARBA00030757"/>
    </source>
</evidence>
<sequence>MSTVTTYQEARSRLVKALTDNGDLRSPAWQAAFEAVPRETFTPNFDIRDGEIRRAYAPGDSGYLEAVYTDTSLVTRWDGAGVATSSSTMPSLMARMLEALTLPDDANILEIGTGTGYNTALLCCRLGADNVTSVDVEPTLTAVARERLAQLGYQPTVVTGDGMAGCSERAPYHAILATCGVRRIPIPWLRQLRPGGVVVTNIGAGIVRLVRHEDGGAEGRFLPETAAFMLARSGPEQDAENGVHHLGLALGEEGEALTDTIPTTSEDADRFFADLVLSDSLDLTLRQPEVLAVTLTRDDGRTHHCLMDPATRSWARVTPVGGVTVCVEHGGSRDLWRERADILSHWIRAGRPGPAGYGLRVAADGHHTLWRDGAEGREAWRLPG</sequence>
<evidence type="ECO:0000256" key="4">
    <source>
        <dbReference type="ARBA" id="ARBA00013346"/>
    </source>
</evidence>
<comment type="caution">
    <text evidence="12">The sequence shown here is derived from an EMBL/GenBank/DDBJ whole genome shotgun (WGS) entry which is preliminary data.</text>
</comment>
<dbReference type="Proteomes" id="UP001183420">
    <property type="component" value="Unassembled WGS sequence"/>
</dbReference>
<dbReference type="EC" id="2.1.1.77" evidence="3"/>
<dbReference type="PANTHER" id="PTHR11579:SF0">
    <property type="entry name" value="PROTEIN-L-ISOASPARTATE(D-ASPARTATE) O-METHYLTRANSFERASE"/>
    <property type="match status" value="1"/>
</dbReference>
<keyword evidence="8" id="KW-0949">S-adenosyl-L-methionine</keyword>
<organism evidence="12 13">
    <name type="scientific">Streptomyces millisiae</name>
    <dbReference type="NCBI Taxonomy" id="3075542"/>
    <lineage>
        <taxon>Bacteria</taxon>
        <taxon>Bacillati</taxon>
        <taxon>Actinomycetota</taxon>
        <taxon>Actinomycetes</taxon>
        <taxon>Kitasatosporales</taxon>
        <taxon>Streptomycetaceae</taxon>
        <taxon>Streptomyces</taxon>
    </lineage>
</organism>
<accession>A0ABU2LTR0</accession>
<dbReference type="InterPro" id="IPR029063">
    <property type="entry name" value="SAM-dependent_MTases_sf"/>
</dbReference>
<keyword evidence="7" id="KW-0808">Transferase</keyword>
<evidence type="ECO:0000256" key="8">
    <source>
        <dbReference type="ARBA" id="ARBA00022691"/>
    </source>
</evidence>
<evidence type="ECO:0000256" key="10">
    <source>
        <dbReference type="ARBA" id="ARBA00031323"/>
    </source>
</evidence>
<proteinExistence type="inferred from homology"/>
<name>A0ABU2LTR0_9ACTN</name>
<evidence type="ECO:0000313" key="13">
    <source>
        <dbReference type="Proteomes" id="UP001183420"/>
    </source>
</evidence>
<evidence type="ECO:0000256" key="6">
    <source>
        <dbReference type="ARBA" id="ARBA00022603"/>
    </source>
</evidence>
<dbReference type="GO" id="GO:0008168">
    <property type="term" value="F:methyltransferase activity"/>
    <property type="evidence" value="ECO:0007669"/>
    <property type="project" value="UniProtKB-KW"/>
</dbReference>